<feature type="compositionally biased region" description="Polar residues" evidence="1">
    <location>
        <begin position="86"/>
        <end position="100"/>
    </location>
</feature>
<feature type="region of interest" description="Disordered" evidence="1">
    <location>
        <begin position="86"/>
        <end position="167"/>
    </location>
</feature>
<feature type="compositionally biased region" description="Low complexity" evidence="1">
    <location>
        <begin position="129"/>
        <end position="145"/>
    </location>
</feature>
<dbReference type="EMBL" id="GHWJ01008026">
    <property type="protein sequence ID" value="NOV40763.1"/>
    <property type="molecule type" value="Transcribed_RNA"/>
</dbReference>
<proteinExistence type="predicted"/>
<feature type="compositionally biased region" description="Polar residues" evidence="1">
    <location>
        <begin position="150"/>
        <end position="160"/>
    </location>
</feature>
<keyword evidence="2" id="KW-0732">Signal</keyword>
<feature type="chain" id="PRO_5026924508" evidence="2">
    <location>
        <begin position="18"/>
        <end position="322"/>
    </location>
</feature>
<protein>
    <submittedName>
        <fullName evidence="3">Putative conserved secreted protein ovary overexpressed</fullName>
    </submittedName>
</protein>
<accession>A0A6M2D3P1</accession>
<dbReference type="AlphaFoldDB" id="A0A6M2D3P1"/>
<evidence type="ECO:0000313" key="3">
    <source>
        <dbReference type="EMBL" id="NOV40763.1"/>
    </source>
</evidence>
<feature type="compositionally biased region" description="Low complexity" evidence="1">
    <location>
        <begin position="101"/>
        <end position="121"/>
    </location>
</feature>
<organism evidence="3">
    <name type="scientific">Rhipicephalus microplus</name>
    <name type="common">Cattle tick</name>
    <name type="synonym">Boophilus microplus</name>
    <dbReference type="NCBI Taxonomy" id="6941"/>
    <lineage>
        <taxon>Eukaryota</taxon>
        <taxon>Metazoa</taxon>
        <taxon>Ecdysozoa</taxon>
        <taxon>Arthropoda</taxon>
        <taxon>Chelicerata</taxon>
        <taxon>Arachnida</taxon>
        <taxon>Acari</taxon>
        <taxon>Parasitiformes</taxon>
        <taxon>Ixodida</taxon>
        <taxon>Ixodoidea</taxon>
        <taxon>Ixodidae</taxon>
        <taxon>Rhipicephalinae</taxon>
        <taxon>Rhipicephalus</taxon>
        <taxon>Boophilus</taxon>
    </lineage>
</organism>
<dbReference type="VEuPathDB" id="VectorBase:LOC119168291"/>
<sequence>MNAKMCLVMLLLHCCGAHEPFPGNSPLSWIRRRIFGTANNEERFVNRLATATQSLVTLMNDPVVLAELNRYYTMLIRNPDVSQIVDSVKPSSKRPSSTRLTSVASTAKPPTTTTMSTPSATDEPKLSINATTTSAGNSSTTSTSTLRPVANNTTSGSKDTSPWKHDGTSFVNTVNGVKYRFYFDPSQVSRPIDDEARARVRRHLNLVRLNDVDNCVSYLICEMSRYPLRYGTLGVKVDRFFRYPMWDTNSAAAHYAAVARHGRRSRHCGRLPATLQLPLRTVASFQARTLNKKRVLHWLRMKCLIDSSAQPTKQDGKTTCHF</sequence>
<feature type="signal peptide" evidence="2">
    <location>
        <begin position="1"/>
        <end position="17"/>
    </location>
</feature>
<evidence type="ECO:0000256" key="1">
    <source>
        <dbReference type="SAM" id="MobiDB-lite"/>
    </source>
</evidence>
<dbReference type="OrthoDB" id="6499256at2759"/>
<name>A0A6M2D3P1_RHIMP</name>
<evidence type="ECO:0000256" key="2">
    <source>
        <dbReference type="SAM" id="SignalP"/>
    </source>
</evidence>
<reference evidence="3" key="1">
    <citation type="submission" date="2019-09" db="EMBL/GenBank/DDBJ databases">
        <title>Organ-specific transcriptomic study of the physiology of the cattle tick, Rhipicephalus microplus.</title>
        <authorList>
            <person name="Tirloni L."/>
            <person name="Braz G."/>
            <person name="Gandara A.C.P."/>
            <person name="Sabadin G.A."/>
            <person name="da Silva R.M."/>
            <person name="Guizzo M.G."/>
            <person name="Machado J.A."/>
            <person name="Costa E.P."/>
            <person name="Gomes H.F."/>
            <person name="Moraes J."/>
            <person name="Mota M.B.S."/>
            <person name="Mesquita R.D."/>
            <person name="Alvarenga P.H."/>
            <person name="Alves F."/>
            <person name="Seixas A."/>
            <person name="da Fonseca R.N."/>
            <person name="Fogaca A."/>
            <person name="Logullo C."/>
            <person name="Tanaka A."/>
            <person name="Daffre S."/>
            <person name="Termignoni C."/>
            <person name="Vaz I.S.Jr."/>
            <person name="Oliveira P.L."/>
            <person name="Ribeiro J.M."/>
        </authorList>
    </citation>
    <scope>NUCLEOTIDE SEQUENCE</scope>
    <source>
        <strain evidence="3">Porto Alegre</strain>
    </source>
</reference>